<name>A0A6G9CWY3_RHOER</name>
<evidence type="ECO:0000313" key="1">
    <source>
        <dbReference type="EMBL" id="QIP41408.1"/>
    </source>
</evidence>
<dbReference type="AlphaFoldDB" id="A0A6G9CWY3"/>
<evidence type="ECO:0000313" key="2">
    <source>
        <dbReference type="Proteomes" id="UP000502345"/>
    </source>
</evidence>
<proteinExistence type="predicted"/>
<sequence>MIASKSELAELAVGTGENWVTEMSVEQLDELLRLGDDAVGE</sequence>
<protein>
    <submittedName>
        <fullName evidence="1">Uncharacterized protein</fullName>
    </submittedName>
</protein>
<organism evidence="1 2">
    <name type="scientific">Rhodococcus erythropolis</name>
    <name type="common">Arthrobacter picolinophilus</name>
    <dbReference type="NCBI Taxonomy" id="1833"/>
    <lineage>
        <taxon>Bacteria</taxon>
        <taxon>Bacillati</taxon>
        <taxon>Actinomycetota</taxon>
        <taxon>Actinomycetes</taxon>
        <taxon>Mycobacteriales</taxon>
        <taxon>Nocardiaceae</taxon>
        <taxon>Rhodococcus</taxon>
        <taxon>Rhodococcus erythropolis group</taxon>
    </lineage>
</organism>
<dbReference type="Proteomes" id="UP000502345">
    <property type="component" value="Chromosome"/>
</dbReference>
<reference evidence="1 2" key="1">
    <citation type="submission" date="2020-03" db="EMBL/GenBank/DDBJ databases">
        <title>Screen low temperature-resistant strains for efficient degradation of petroleum hydrocarbons under the low temperature.</title>
        <authorList>
            <person name="Wang Y."/>
            <person name="Chen J."/>
        </authorList>
    </citation>
    <scope>NUCLEOTIDE SEQUENCE [LARGE SCALE GENOMIC DNA]</scope>
    <source>
        <strain evidence="1 2">KB1</strain>
    </source>
</reference>
<gene>
    <name evidence="1" type="ORF">G9444_4164</name>
</gene>
<dbReference type="EMBL" id="CP050124">
    <property type="protein sequence ID" value="QIP41408.1"/>
    <property type="molecule type" value="Genomic_DNA"/>
</dbReference>
<dbReference type="Gene3D" id="1.20.120.850">
    <property type="entry name" value="SWI2/SNF2 ATPases, N-terminal domain"/>
    <property type="match status" value="1"/>
</dbReference>
<accession>A0A6G9CWY3</accession>